<dbReference type="EMBL" id="LVKB01000028">
    <property type="protein sequence ID" value="ORD97327.1"/>
    <property type="molecule type" value="Genomic_DNA"/>
</dbReference>
<organism evidence="1 2">
    <name type="scientific">Hepatospora eriocheir</name>
    <dbReference type="NCBI Taxonomy" id="1081669"/>
    <lineage>
        <taxon>Eukaryota</taxon>
        <taxon>Fungi</taxon>
        <taxon>Fungi incertae sedis</taxon>
        <taxon>Microsporidia</taxon>
        <taxon>Hepatosporidae</taxon>
        <taxon>Hepatospora</taxon>
    </lineage>
</organism>
<name>A0A1X0QC37_9MICR</name>
<proteinExistence type="predicted"/>
<evidence type="ECO:0000313" key="2">
    <source>
        <dbReference type="Proteomes" id="UP000192356"/>
    </source>
</evidence>
<dbReference type="Proteomes" id="UP000192356">
    <property type="component" value="Unassembled WGS sequence"/>
</dbReference>
<reference evidence="1 2" key="1">
    <citation type="journal article" date="2017" name="Environ. Microbiol.">
        <title>Decay of the glycolytic pathway and adaptation to intranuclear parasitism within Enterocytozoonidae microsporidia.</title>
        <authorList>
            <person name="Wiredu Boakye D."/>
            <person name="Jaroenlak P."/>
            <person name="Prachumwat A."/>
            <person name="Williams T.A."/>
            <person name="Bateman K.S."/>
            <person name="Itsathitphaisarn O."/>
            <person name="Sritunyalucksana K."/>
            <person name="Paszkiewicz K.H."/>
            <person name="Moore K.A."/>
            <person name="Stentiford G.D."/>
            <person name="Williams B.A."/>
        </authorList>
    </citation>
    <scope>NUCLEOTIDE SEQUENCE [LARGE SCALE GENOMIC DNA]</scope>
    <source>
        <strain evidence="1 2">GB1</strain>
    </source>
</reference>
<evidence type="ECO:0000313" key="1">
    <source>
        <dbReference type="EMBL" id="ORD97327.1"/>
    </source>
</evidence>
<dbReference type="AlphaFoldDB" id="A0A1X0QC37"/>
<protein>
    <submittedName>
        <fullName evidence="1">Uncharacterized protein</fullName>
    </submittedName>
</protein>
<accession>A0A1X0QC37</accession>
<sequence length="59" mass="7120">MKKYVIIFQKFTKMAVKEEVFKTSLRELKAACTEKGIESLIFIIENVRIYYFREPIRDN</sequence>
<comment type="caution">
    <text evidence="1">The sequence shown here is derived from an EMBL/GenBank/DDBJ whole genome shotgun (WGS) entry which is preliminary data.</text>
</comment>
<keyword evidence="2" id="KW-1185">Reference proteome</keyword>
<dbReference type="VEuPathDB" id="MicrosporidiaDB:HERIO_803"/>
<gene>
    <name evidence="1" type="ORF">HERIO_803</name>
</gene>